<name>A0A5M4AWN8_9BACT</name>
<feature type="transmembrane region" description="Helical" evidence="1">
    <location>
        <begin position="62"/>
        <end position="82"/>
    </location>
</feature>
<evidence type="ECO:0000256" key="1">
    <source>
        <dbReference type="SAM" id="Phobius"/>
    </source>
</evidence>
<reference evidence="2 3" key="1">
    <citation type="submission" date="2019-10" db="EMBL/GenBank/DDBJ databases">
        <title>Prolixibacter strains distinguished by the presence of nitrate reductase genes were adept at nitrate-dependent anaerobic corrosion of metallic iron and carbon steel.</title>
        <authorList>
            <person name="Iino T."/>
            <person name="Shono N."/>
            <person name="Ito K."/>
            <person name="Nakamura R."/>
            <person name="Sueoka K."/>
            <person name="Harayama S."/>
            <person name="Ohkuma M."/>
        </authorList>
    </citation>
    <scope>NUCLEOTIDE SEQUENCE [LARGE SCALE GENOMIC DNA]</scope>
    <source>
        <strain evidence="2 3">JCM 13498</strain>
    </source>
</reference>
<dbReference type="AlphaFoldDB" id="A0A5M4AWN8"/>
<evidence type="ECO:0000313" key="3">
    <source>
        <dbReference type="Proteomes" id="UP000391834"/>
    </source>
</evidence>
<comment type="caution">
    <text evidence="2">The sequence shown here is derived from an EMBL/GenBank/DDBJ whole genome shotgun (WGS) entry which is preliminary data.</text>
</comment>
<keyword evidence="1" id="KW-1133">Transmembrane helix</keyword>
<protein>
    <submittedName>
        <fullName evidence="2">Uncharacterized protein</fullName>
    </submittedName>
</protein>
<gene>
    <name evidence="2" type="ORF">PbJCM13498_07300</name>
</gene>
<dbReference type="Proteomes" id="UP000391834">
    <property type="component" value="Unassembled WGS sequence"/>
</dbReference>
<proteinExistence type="predicted"/>
<feature type="transmembrane region" description="Helical" evidence="1">
    <location>
        <begin position="6"/>
        <end position="26"/>
    </location>
</feature>
<keyword evidence="3" id="KW-1185">Reference proteome</keyword>
<feature type="transmembrane region" description="Helical" evidence="1">
    <location>
        <begin position="94"/>
        <end position="114"/>
    </location>
</feature>
<organism evidence="2 3">
    <name type="scientific">Prolixibacter bellariivorans</name>
    <dbReference type="NCBI Taxonomy" id="314319"/>
    <lineage>
        <taxon>Bacteria</taxon>
        <taxon>Pseudomonadati</taxon>
        <taxon>Bacteroidota</taxon>
        <taxon>Bacteroidia</taxon>
        <taxon>Marinilabiliales</taxon>
        <taxon>Prolixibacteraceae</taxon>
        <taxon>Prolixibacter</taxon>
    </lineage>
</organism>
<sequence>MQDAIVTAVVFYGIYYLLRTLTDYFLRRRIIKEGHFEKAGILEVVPRTVDDPEPSRYKTLKWALVTFMGGAGLIVADVVQNLPGIPWAHSYNALIPFGIVLVFVSVGFIIYFFIANKRKI</sequence>
<dbReference type="EMBL" id="BLAX01000001">
    <property type="protein sequence ID" value="GET31867.1"/>
    <property type="molecule type" value="Genomic_DNA"/>
</dbReference>
<dbReference type="OrthoDB" id="1121497at2"/>
<evidence type="ECO:0000313" key="2">
    <source>
        <dbReference type="EMBL" id="GET31867.1"/>
    </source>
</evidence>
<accession>A0A5M4AWN8</accession>
<dbReference type="RefSeq" id="WP_025863534.1">
    <property type="nucleotide sequence ID" value="NZ_BLAX01000001.1"/>
</dbReference>
<keyword evidence="1" id="KW-0812">Transmembrane</keyword>
<keyword evidence="1" id="KW-0472">Membrane</keyword>